<evidence type="ECO:0000256" key="10">
    <source>
        <dbReference type="ARBA" id="ARBA00024596"/>
    </source>
</evidence>
<name>A0A835TFE9_CHLIN</name>
<feature type="domain" description="Nudix hydrolase" evidence="22">
    <location>
        <begin position="13"/>
        <end position="159"/>
    </location>
</feature>
<evidence type="ECO:0000256" key="7">
    <source>
        <dbReference type="ARBA" id="ARBA00024448"/>
    </source>
</evidence>
<sequence>MLGLRAPWVSSVLRRHAAVVPDFVRTTLEGPQPNKLLTLVIINDGSRVLLGRKKRGFGEGYYNGFGGKVEAGETVRQAAERELLEEACITAEDMTEAGVLVFTFDDNPQPWEVHVFSASRFRGEPTETDEMAPVWFNHMEVPFNQMWADDVHWYPAFLQQKYFCGVFGFRETTKLVWHTLEEGEVQVAPEMA</sequence>
<evidence type="ECO:0000256" key="16">
    <source>
        <dbReference type="ARBA" id="ARBA00031927"/>
    </source>
</evidence>
<keyword evidence="4" id="KW-0479">Metal-binding</keyword>
<dbReference type="InterPro" id="IPR000086">
    <property type="entry name" value="NUDIX_hydrolase_dom"/>
</dbReference>
<organism evidence="23 24">
    <name type="scientific">Chlamydomonas incerta</name>
    <dbReference type="NCBI Taxonomy" id="51695"/>
    <lineage>
        <taxon>Eukaryota</taxon>
        <taxon>Viridiplantae</taxon>
        <taxon>Chlorophyta</taxon>
        <taxon>core chlorophytes</taxon>
        <taxon>Chlorophyceae</taxon>
        <taxon>CS clade</taxon>
        <taxon>Chlamydomonadales</taxon>
        <taxon>Chlamydomonadaceae</taxon>
        <taxon>Chlamydomonas</taxon>
    </lineage>
</organism>
<evidence type="ECO:0000313" key="24">
    <source>
        <dbReference type="Proteomes" id="UP000650467"/>
    </source>
</evidence>
<dbReference type="AlphaFoldDB" id="A0A835TFE9"/>
<reference evidence="23" key="1">
    <citation type="journal article" date="2020" name="bioRxiv">
        <title>Comparative genomics of Chlamydomonas.</title>
        <authorList>
            <person name="Craig R.J."/>
            <person name="Hasan A.R."/>
            <person name="Ness R.W."/>
            <person name="Keightley P.D."/>
        </authorList>
    </citation>
    <scope>NUCLEOTIDE SEQUENCE</scope>
    <source>
        <strain evidence="23">SAG 7.73</strain>
    </source>
</reference>
<evidence type="ECO:0000256" key="6">
    <source>
        <dbReference type="ARBA" id="ARBA00022842"/>
    </source>
</evidence>
<dbReference type="InterPro" id="IPR003563">
    <property type="entry name" value="8ODP"/>
</dbReference>
<evidence type="ECO:0000256" key="11">
    <source>
        <dbReference type="ARBA" id="ARBA00026103"/>
    </source>
</evidence>
<keyword evidence="6" id="KW-0460">Magnesium</keyword>
<evidence type="ECO:0000256" key="4">
    <source>
        <dbReference type="ARBA" id="ARBA00022723"/>
    </source>
</evidence>
<dbReference type="GO" id="GO:0008413">
    <property type="term" value="F:8-oxo-7,8-dihydroguanosine triphosphate pyrophosphatase activity"/>
    <property type="evidence" value="ECO:0007669"/>
    <property type="project" value="InterPro"/>
</dbReference>
<dbReference type="GO" id="GO:0008828">
    <property type="term" value="F:dATP diphosphatase activity"/>
    <property type="evidence" value="ECO:0007669"/>
    <property type="project" value="UniProtKB-EC"/>
</dbReference>
<dbReference type="SUPFAM" id="SSF55811">
    <property type="entry name" value="Nudix"/>
    <property type="match status" value="1"/>
</dbReference>
<evidence type="ECO:0000256" key="18">
    <source>
        <dbReference type="ARBA" id="ARBA00048002"/>
    </source>
</evidence>
<comment type="function">
    <text evidence="21">Oxidized purine nucleoside triphosphate hydrolase which is a prominent sanitizer of the oxidized nucleotide pool. Catalyzes the hydrolysis of 2-oxo-dATP (2-hydroxy-dATP) into 2-oxo-dAMP. Also has a significant hydrolase activity toward 2-oxo-ATP, 8-oxo-dGTP and 8-oxo-dATP. Through the hydrolysis of oxidized purine nucleoside triphosphates, prevents their incorporation into DNA and the subsequent transversions A:T to C:G and G:C to T:A. Also catalyzes the hydrolysis of methylated purine nucleoside triphosphate preventing their integration into DNA. Through this antimutagenic activity protects cells from oxidative stress.</text>
</comment>
<dbReference type="Gene3D" id="3.90.79.10">
    <property type="entry name" value="Nucleoside Triphosphate Pyrophosphohydrolase"/>
    <property type="match status" value="1"/>
</dbReference>
<evidence type="ECO:0000256" key="15">
    <source>
        <dbReference type="ARBA" id="ARBA00030682"/>
    </source>
</evidence>
<evidence type="ECO:0000256" key="14">
    <source>
        <dbReference type="ARBA" id="ARBA00030634"/>
    </source>
</evidence>
<dbReference type="PRINTS" id="PR01403">
    <property type="entry name" value="8OXTPHPHTASE"/>
</dbReference>
<proteinExistence type="inferred from homology"/>
<comment type="catalytic activity">
    <reaction evidence="19">
        <text>O(6)-methyl-dGTP + H2O = O(6)-methyl-dGMP + diphosphate + H(+)</text>
        <dbReference type="Rhea" id="RHEA:67600"/>
        <dbReference type="ChEBI" id="CHEBI:15377"/>
        <dbReference type="ChEBI" id="CHEBI:15378"/>
        <dbReference type="ChEBI" id="CHEBI:33019"/>
        <dbReference type="ChEBI" id="CHEBI:169974"/>
        <dbReference type="ChEBI" id="CHEBI:169975"/>
    </reaction>
    <physiologicalReaction direction="left-to-right" evidence="19">
        <dbReference type="Rhea" id="RHEA:67601"/>
    </physiologicalReaction>
</comment>
<keyword evidence="24" id="KW-1185">Reference proteome</keyword>
<comment type="similarity">
    <text evidence="2">Belongs to the Nudix hydrolase family.</text>
</comment>
<evidence type="ECO:0000313" key="23">
    <source>
        <dbReference type="EMBL" id="KAG2439354.1"/>
    </source>
</evidence>
<evidence type="ECO:0000259" key="22">
    <source>
        <dbReference type="PROSITE" id="PS51462"/>
    </source>
</evidence>
<evidence type="ECO:0000256" key="9">
    <source>
        <dbReference type="ARBA" id="ARBA00024486"/>
    </source>
</evidence>
<dbReference type="OrthoDB" id="408303at2759"/>
<dbReference type="GO" id="GO:0042262">
    <property type="term" value="P:DNA protection"/>
    <property type="evidence" value="ECO:0007669"/>
    <property type="project" value="InterPro"/>
</dbReference>
<evidence type="ECO:0000256" key="5">
    <source>
        <dbReference type="ARBA" id="ARBA00022801"/>
    </source>
</evidence>
<dbReference type="PANTHER" id="PTHR43758">
    <property type="entry name" value="7,8-DIHYDRO-8-OXOGUANINE TRIPHOSPHATASE"/>
    <property type="match status" value="1"/>
</dbReference>
<protein>
    <recommendedName>
        <fullName evidence="12">Oxidized purine nucleoside triphosphate hydrolase</fullName>
        <ecNumber evidence="11">3.6.1.56</ecNumber>
    </recommendedName>
    <alternativeName>
        <fullName evidence="16">2-hydroxy-dATP diphosphatase</fullName>
    </alternativeName>
    <alternativeName>
        <fullName evidence="15">7,8-dihydro-8-oxoguanine triphosphatase</fullName>
    </alternativeName>
    <alternativeName>
        <fullName evidence="14">8-oxo-dGTPase</fullName>
    </alternativeName>
    <alternativeName>
        <fullName evidence="17">Methylated purine nucleoside triphosphate hydrolase</fullName>
    </alternativeName>
    <alternativeName>
        <fullName evidence="13">Nucleoside diphosphate-linked moiety X motif 1</fullName>
    </alternativeName>
</protein>
<evidence type="ECO:0000256" key="1">
    <source>
        <dbReference type="ARBA" id="ARBA00001946"/>
    </source>
</evidence>
<dbReference type="GO" id="GO:0005737">
    <property type="term" value="C:cytoplasm"/>
    <property type="evidence" value="ECO:0007669"/>
    <property type="project" value="TreeGrafter"/>
</dbReference>
<comment type="subunit">
    <text evidence="3">Monomer.</text>
</comment>
<evidence type="ECO:0000256" key="20">
    <source>
        <dbReference type="ARBA" id="ARBA00049032"/>
    </source>
</evidence>
<comment type="cofactor">
    <cofactor evidence="1">
        <name>Mg(2+)</name>
        <dbReference type="ChEBI" id="CHEBI:18420"/>
    </cofactor>
</comment>
<comment type="catalytic activity">
    <reaction evidence="8">
        <text>2-oxo-dATP + H2O = 2-oxo-dAMP + diphosphate + H(+)</text>
        <dbReference type="Rhea" id="RHEA:31583"/>
        <dbReference type="ChEBI" id="CHEBI:15377"/>
        <dbReference type="ChEBI" id="CHEBI:15378"/>
        <dbReference type="ChEBI" id="CHEBI:33019"/>
        <dbReference type="ChEBI" id="CHEBI:63212"/>
        <dbReference type="ChEBI" id="CHEBI:77897"/>
        <dbReference type="EC" id="3.6.1.56"/>
    </reaction>
    <physiologicalReaction direction="left-to-right" evidence="8">
        <dbReference type="Rhea" id="RHEA:31584"/>
    </physiologicalReaction>
</comment>
<keyword evidence="5" id="KW-0378">Hydrolase</keyword>
<dbReference type="Pfam" id="PF00293">
    <property type="entry name" value="NUDIX"/>
    <property type="match status" value="1"/>
</dbReference>
<dbReference type="PROSITE" id="PS51462">
    <property type="entry name" value="NUDIX"/>
    <property type="match status" value="1"/>
</dbReference>
<evidence type="ECO:0000256" key="2">
    <source>
        <dbReference type="ARBA" id="ARBA00005582"/>
    </source>
</evidence>
<comment type="catalytic activity">
    <reaction evidence="18">
        <text>N(6)-methyl-ATP + H2O = N(6)-methyl-AMP + diphosphate + H(+)</text>
        <dbReference type="Rhea" id="RHEA:67608"/>
        <dbReference type="ChEBI" id="CHEBI:15377"/>
        <dbReference type="ChEBI" id="CHEBI:15378"/>
        <dbReference type="ChEBI" id="CHEBI:33019"/>
        <dbReference type="ChEBI" id="CHEBI:144842"/>
        <dbReference type="ChEBI" id="CHEBI:172873"/>
    </reaction>
    <physiologicalReaction direction="left-to-right" evidence="18">
        <dbReference type="Rhea" id="RHEA:67609"/>
    </physiologicalReaction>
</comment>
<dbReference type="EC" id="3.6.1.56" evidence="11"/>
<accession>A0A835TFE9</accession>
<comment type="catalytic activity">
    <reaction evidence="7">
        <text>8-oxo-dATP + H2O = 8-oxo-dAMP + diphosphate + H(+)</text>
        <dbReference type="Rhea" id="RHEA:65396"/>
        <dbReference type="ChEBI" id="CHEBI:15377"/>
        <dbReference type="ChEBI" id="CHEBI:15378"/>
        <dbReference type="ChEBI" id="CHEBI:33019"/>
        <dbReference type="ChEBI" id="CHEBI:71361"/>
        <dbReference type="ChEBI" id="CHEBI:172871"/>
    </reaction>
    <physiologicalReaction direction="left-to-right" evidence="7">
        <dbReference type="Rhea" id="RHEA:65397"/>
    </physiologicalReaction>
</comment>
<dbReference type="Proteomes" id="UP000650467">
    <property type="component" value="Unassembled WGS sequence"/>
</dbReference>
<evidence type="ECO:0000256" key="8">
    <source>
        <dbReference type="ARBA" id="ARBA00024459"/>
    </source>
</evidence>
<comment type="caution">
    <text evidence="23">The sequence shown here is derived from an EMBL/GenBank/DDBJ whole genome shotgun (WGS) entry which is preliminary data.</text>
</comment>
<comment type="catalytic activity">
    <reaction evidence="10">
        <text>2-oxo-ATP + H2O = 2-oxo-AMP + diphosphate + H(+)</text>
        <dbReference type="Rhea" id="RHEA:67392"/>
        <dbReference type="ChEBI" id="CHEBI:15377"/>
        <dbReference type="ChEBI" id="CHEBI:15378"/>
        <dbReference type="ChEBI" id="CHEBI:33019"/>
        <dbReference type="ChEBI" id="CHEBI:71395"/>
        <dbReference type="ChEBI" id="CHEBI:172878"/>
    </reaction>
    <physiologicalReaction direction="left-to-right" evidence="10">
        <dbReference type="Rhea" id="RHEA:67393"/>
    </physiologicalReaction>
</comment>
<dbReference type="CDD" id="cd03427">
    <property type="entry name" value="NUDIX_MTH1_Nudt1"/>
    <property type="match status" value="1"/>
</dbReference>
<evidence type="ECO:0000256" key="3">
    <source>
        <dbReference type="ARBA" id="ARBA00011245"/>
    </source>
</evidence>
<gene>
    <name evidence="23" type="ORF">HXX76_004713</name>
</gene>
<evidence type="ECO:0000256" key="13">
    <source>
        <dbReference type="ARBA" id="ARBA00029673"/>
    </source>
</evidence>
<comment type="catalytic activity">
    <reaction evidence="9">
        <text>8-oxo-dGTP + H2O = 8-oxo-dGMP + diphosphate + H(+)</text>
        <dbReference type="Rhea" id="RHEA:31575"/>
        <dbReference type="ChEBI" id="CHEBI:15377"/>
        <dbReference type="ChEBI" id="CHEBI:15378"/>
        <dbReference type="ChEBI" id="CHEBI:33019"/>
        <dbReference type="ChEBI" id="CHEBI:63224"/>
        <dbReference type="ChEBI" id="CHEBI:77896"/>
    </reaction>
    <physiologicalReaction direction="left-to-right" evidence="9">
        <dbReference type="Rhea" id="RHEA:31576"/>
    </physiologicalReaction>
</comment>
<evidence type="ECO:0000256" key="12">
    <source>
        <dbReference type="ARBA" id="ARBA00026218"/>
    </source>
</evidence>
<evidence type="ECO:0000256" key="19">
    <source>
        <dbReference type="ARBA" id="ARBA00048894"/>
    </source>
</evidence>
<dbReference type="PANTHER" id="PTHR43758:SF2">
    <property type="entry name" value="OXIDIZED PURINE NUCLEOSIDE TRIPHOSPHATE HYDROLASE"/>
    <property type="match status" value="1"/>
</dbReference>
<comment type="catalytic activity">
    <reaction evidence="20">
        <text>N(6)-methyl-dATP + H2O = N(6)-methyl-dAMP + diphosphate + H(+)</text>
        <dbReference type="Rhea" id="RHEA:67604"/>
        <dbReference type="ChEBI" id="CHEBI:15377"/>
        <dbReference type="ChEBI" id="CHEBI:15378"/>
        <dbReference type="ChEBI" id="CHEBI:33019"/>
        <dbReference type="ChEBI" id="CHEBI:169976"/>
        <dbReference type="ChEBI" id="CHEBI:172872"/>
    </reaction>
    <physiologicalReaction direction="left-to-right" evidence="20">
        <dbReference type="Rhea" id="RHEA:67605"/>
    </physiologicalReaction>
</comment>
<evidence type="ECO:0000256" key="17">
    <source>
        <dbReference type="ARBA" id="ARBA00032071"/>
    </source>
</evidence>
<evidence type="ECO:0000256" key="21">
    <source>
        <dbReference type="ARBA" id="ARBA00053094"/>
    </source>
</evidence>
<dbReference type="EMBL" id="JAEHOC010000008">
    <property type="protein sequence ID" value="KAG2439354.1"/>
    <property type="molecule type" value="Genomic_DNA"/>
</dbReference>
<dbReference type="InterPro" id="IPR015797">
    <property type="entry name" value="NUDIX_hydrolase-like_dom_sf"/>
</dbReference>
<dbReference type="GO" id="GO:0046872">
    <property type="term" value="F:metal ion binding"/>
    <property type="evidence" value="ECO:0007669"/>
    <property type="project" value="UniProtKB-KW"/>
</dbReference>